<organism evidence="1 2">
    <name type="scientific">Portunus trituberculatus</name>
    <name type="common">Swimming crab</name>
    <name type="synonym">Neptunus trituberculatus</name>
    <dbReference type="NCBI Taxonomy" id="210409"/>
    <lineage>
        <taxon>Eukaryota</taxon>
        <taxon>Metazoa</taxon>
        <taxon>Ecdysozoa</taxon>
        <taxon>Arthropoda</taxon>
        <taxon>Crustacea</taxon>
        <taxon>Multicrustacea</taxon>
        <taxon>Malacostraca</taxon>
        <taxon>Eumalacostraca</taxon>
        <taxon>Eucarida</taxon>
        <taxon>Decapoda</taxon>
        <taxon>Pleocyemata</taxon>
        <taxon>Brachyura</taxon>
        <taxon>Eubrachyura</taxon>
        <taxon>Portunoidea</taxon>
        <taxon>Portunidae</taxon>
        <taxon>Portuninae</taxon>
        <taxon>Portunus</taxon>
    </lineage>
</organism>
<evidence type="ECO:0000313" key="1">
    <source>
        <dbReference type="EMBL" id="MPC65812.1"/>
    </source>
</evidence>
<dbReference type="EMBL" id="VSRR010023884">
    <property type="protein sequence ID" value="MPC65812.1"/>
    <property type="molecule type" value="Genomic_DNA"/>
</dbReference>
<reference evidence="1 2" key="1">
    <citation type="submission" date="2019-05" db="EMBL/GenBank/DDBJ databases">
        <title>Another draft genome of Portunus trituberculatus and its Hox gene families provides insights of decapod evolution.</title>
        <authorList>
            <person name="Jeong J.-H."/>
            <person name="Song I."/>
            <person name="Kim S."/>
            <person name="Choi T."/>
            <person name="Kim D."/>
            <person name="Ryu S."/>
            <person name="Kim W."/>
        </authorList>
    </citation>
    <scope>NUCLEOTIDE SEQUENCE [LARGE SCALE GENOMIC DNA]</scope>
    <source>
        <tissue evidence="1">Muscle</tissue>
    </source>
</reference>
<dbReference type="AlphaFoldDB" id="A0A5B7H403"/>
<dbReference type="Proteomes" id="UP000324222">
    <property type="component" value="Unassembled WGS sequence"/>
</dbReference>
<name>A0A5B7H403_PORTR</name>
<proteinExistence type="predicted"/>
<comment type="caution">
    <text evidence="1">The sequence shown here is derived from an EMBL/GenBank/DDBJ whole genome shotgun (WGS) entry which is preliminary data.</text>
</comment>
<accession>A0A5B7H403</accession>
<gene>
    <name evidence="1" type="ORF">E2C01_059948</name>
</gene>
<keyword evidence="2" id="KW-1185">Reference proteome</keyword>
<evidence type="ECO:0000313" key="2">
    <source>
        <dbReference type="Proteomes" id="UP000324222"/>
    </source>
</evidence>
<protein>
    <submittedName>
        <fullName evidence="1">Uncharacterized protein</fullName>
    </submittedName>
</protein>
<sequence>MLRAPYLTCFLTPPKQSAVQQQGVDRPATTSSLLLAQKSVDNHLVYHDTNTHCTDKILTPKPRDSLFYLLP</sequence>